<feature type="region of interest" description="Disordered" evidence="15">
    <location>
        <begin position="1273"/>
        <end position="1306"/>
    </location>
</feature>
<keyword evidence="9 16" id="KW-0472">Membrane</keyword>
<dbReference type="Pfam" id="PF07690">
    <property type="entry name" value="MFS_1"/>
    <property type="match status" value="1"/>
</dbReference>
<dbReference type="GO" id="GO:0005886">
    <property type="term" value="C:plasma membrane"/>
    <property type="evidence" value="ECO:0007669"/>
    <property type="project" value="UniProtKB-SubCell"/>
</dbReference>
<dbReference type="RefSeq" id="XP_002545174.1">
    <property type="nucleotide sequence ID" value="XM_002545128.1"/>
</dbReference>
<sequence>MKPDAERKNEQGYLSQDGLATESSMVSFDPQKEANLIRKIDLHIVPFLVVLYLFSFLDRVNIGNARLYGMEKDLGLHGNQFQIAVSILFVPYCLLEVPSNLVIRKLTASRYIAFITTVWGIIATLTGITQNFTGLVICRIFLGIVEAGLFPGLVAYMTLFYGKREIALRVGYLFSAAALAGACGGLLAYAIGHMDGVAGQRGWRWIMIIEGLPSVLLGIVTWFGLADDPDTAYYLSNEEKALMRARRSREVGQTESAQQFHIEDAKEGAKDWTVLLFCLGQFGVDAVLYGYSTFLPTIIKGIGQWSTTQVQALTIPCYAVGAITYLVVAWFSDRTQKRGVFTVIFCGIAIVGYGVLIADASAGVHYFGCFLVAVGLYVCVGLPLAWLPTNLPRFGKRAFASGLQLTLGNVAGIVTPFLYPNNTGPRFVMGHAVTLGLTAFSACIYAFMWYWYKRANTLREQGKEDDKRAALMEYAFWTKAAHLPGHDVKTTGFPRQGWQGVSIVSENPSLAVTMNGASDKIGDQTSRGINPFGTNARLGGSSTSTTHVAPNSTDNGNSIGRYSSLTGKDGPSTHSDAPLGPWCSGSGTSSPNGQYEMPEEQDGDSDKILSHSRSAVIEQSSAGTGAPPSEEWTNLQQILSTMFGRARQEVSEEEKTRHVGLVWKNLTVKGVGIGATLQPTNSDVLLALPRLLYKLFTGNIRKKKPVRTILDDFTGCVKPGEMLLVLGQPGSGCSTFLKVLGNQRAGYEDVQGEVTYGGIDAKTMAKNYRSEVLYNPEEDLHYATLTVRQTLNFAIKTRTPGKESRKLGESRRQYRQAFLKSVAKLFWIEHCLDTRVGNAIVRGVSGGEKKRVSIAEALITKSQVILLTEGKCAYFGSTSDAKEYFENLGFECPTRWTTADFLTSVTEPHARRVKQGWEDRIPRSAEQFKQAYDASAAQKGAVESIAEFENEIEAHKDELESLRQKTPKKNFTIPYYQQVLALSQRQFLVTIGDRQSLFGKWSVVLFLALIVGSLFYDLPKTSQGVFTRGGVMFYIILFNALLAMAELTATFESRPILIKHKSFSFYRPSAYALAQVVVDVPQVFTQVFIFLIVVYFMANLARTASQFFIALLFVWLVTMTMYSFFRAIGALVTSLDAATRITGVAIQALVVYTGYLIPPGKMRPWLKWLIWINPVQYTFESLMANEFYNLRIDCVPPALVPQGPNASPQFQSCAVQGSEPGQTDHLWRNFGIIISLFVLFIALTMFGTELQASSRSSAHGGAAVTVFMRGQLPPSAKHEMQDTKRNRDEEEGKQSMVSNGSETEPMDEKEVQDISKNAAVFTWQDVNYTIPHKGTKKKLLQDVQGYVKPGRLTALMGASGAGKTTLLNVLAQRVDFGVVTGSFLIDGKPLPKSFQRATGFAEQADIHEPTTTVRESLRFSALLRRPKEVPLKEKYDYCERILDLLELQSIAGATIGHPGAGLNQEQRKRVTIAVELASKPDLLLFLDEPTSGLDSLAAFNIIRFLRKLADVGQAILCTIHQPSAVLFEEFDDLLLLQAGGRVVFHGELGTDSRKLIEYFEGNGARPCPRDANPAEYMLDVIGAGNPDYEGPDWANIWASSPEHQAVTDEIKRIVDSPKQGESNAGAAGEQEFAMPQRTQIIATTKRSFIAYWRTPNYTIHVVAGATIFYRGWNFVFLLLMLPIGHEAKVFKVLRNMVSSRFVRCWIYVDAAYASMSPNELFASLLVPAFFTFVVSFCGVVVPYQNMPYFWRSWMYWLTPFRYLLEGYLGVITNKVPVRCAENEFARFRAPPGMTCEQYAGPFTRQGGGYKWRDYVSCALLVRDFTDSRLMVIDSGDILVKYKVAQLLGAVLSPSSA</sequence>
<dbReference type="InterPro" id="IPR017871">
    <property type="entry name" value="ABC_transporter-like_CS"/>
</dbReference>
<keyword evidence="3" id="KW-0813">Transport</keyword>
<dbReference type="Pfam" id="PF06422">
    <property type="entry name" value="PDR_CDR"/>
    <property type="match status" value="1"/>
</dbReference>
<comment type="catalytic activity">
    <reaction evidence="13">
        <text>(S)-miconazole(in) + ATP + H2O = (S)-miconazole(out) + ADP + phosphate + H(+)</text>
        <dbReference type="Rhea" id="RHEA:61932"/>
        <dbReference type="ChEBI" id="CHEBI:15377"/>
        <dbReference type="ChEBI" id="CHEBI:15378"/>
        <dbReference type="ChEBI" id="CHEBI:30616"/>
        <dbReference type="ChEBI" id="CHEBI:43474"/>
        <dbReference type="ChEBI" id="CHEBI:82897"/>
        <dbReference type="ChEBI" id="CHEBI:456216"/>
    </reaction>
    <physiologicalReaction direction="left-to-right" evidence="13">
        <dbReference type="Rhea" id="RHEA:61933"/>
    </physiologicalReaction>
</comment>
<dbReference type="Proteomes" id="UP000002058">
    <property type="component" value="Unassembled WGS sequence"/>
</dbReference>
<dbReference type="VEuPathDB" id="FungiDB:UREG_04691"/>
<feature type="transmembrane region" description="Helical" evidence="16">
    <location>
        <begin position="364"/>
        <end position="387"/>
    </location>
</feature>
<dbReference type="PROSITE" id="PS50850">
    <property type="entry name" value="MFS"/>
    <property type="match status" value="1"/>
</dbReference>
<feature type="transmembrane region" description="Helical" evidence="16">
    <location>
        <begin position="312"/>
        <end position="332"/>
    </location>
</feature>
<dbReference type="Pfam" id="PF14510">
    <property type="entry name" value="ABC_trans_N"/>
    <property type="match status" value="1"/>
</dbReference>
<dbReference type="GO" id="GO:0140359">
    <property type="term" value="F:ABC-type transporter activity"/>
    <property type="evidence" value="ECO:0007669"/>
    <property type="project" value="InterPro"/>
</dbReference>
<dbReference type="Pfam" id="PF00005">
    <property type="entry name" value="ABC_tran"/>
    <property type="match status" value="2"/>
</dbReference>
<dbReference type="GeneID" id="8440077"/>
<proteinExistence type="inferred from homology"/>
<dbReference type="InterPro" id="IPR034003">
    <property type="entry name" value="ABCG_PDR_2"/>
</dbReference>
<evidence type="ECO:0000313" key="20">
    <source>
        <dbReference type="Proteomes" id="UP000002058"/>
    </source>
</evidence>
<feature type="transmembrane region" description="Helical" evidence="16">
    <location>
        <begin position="1072"/>
        <end position="1098"/>
    </location>
</feature>
<comment type="catalytic activity">
    <reaction evidence="10">
        <text>(R)-miconazole(in) + ATP + H2O = (R)-miconazole(out) + ADP + phosphate + H(+)</text>
        <dbReference type="Rhea" id="RHEA:61928"/>
        <dbReference type="ChEBI" id="CHEBI:15377"/>
        <dbReference type="ChEBI" id="CHEBI:15378"/>
        <dbReference type="ChEBI" id="CHEBI:30616"/>
        <dbReference type="ChEBI" id="CHEBI:43474"/>
        <dbReference type="ChEBI" id="CHEBI:82894"/>
        <dbReference type="ChEBI" id="CHEBI:456216"/>
    </reaction>
    <physiologicalReaction direction="left-to-right" evidence="10">
        <dbReference type="Rhea" id="RHEA:61929"/>
    </physiologicalReaction>
</comment>
<dbReference type="InterPro" id="IPR036259">
    <property type="entry name" value="MFS_trans_sf"/>
</dbReference>
<comment type="catalytic activity">
    <reaction evidence="12">
        <text>fluconazole(in) + ATP + H2O = fluconazole(out) + ADP + phosphate + H(+)</text>
        <dbReference type="Rhea" id="RHEA:61916"/>
        <dbReference type="ChEBI" id="CHEBI:15377"/>
        <dbReference type="ChEBI" id="CHEBI:15378"/>
        <dbReference type="ChEBI" id="CHEBI:30616"/>
        <dbReference type="ChEBI" id="CHEBI:43474"/>
        <dbReference type="ChEBI" id="CHEBI:46081"/>
        <dbReference type="ChEBI" id="CHEBI:456216"/>
    </reaction>
    <physiologicalReaction direction="left-to-right" evidence="12">
        <dbReference type="Rhea" id="RHEA:61917"/>
    </physiologicalReaction>
</comment>
<evidence type="ECO:0008006" key="21">
    <source>
        <dbReference type="Google" id="ProtNLM"/>
    </source>
</evidence>
<dbReference type="Gene3D" id="3.40.50.300">
    <property type="entry name" value="P-loop containing nucleotide triphosphate hydrolases"/>
    <property type="match status" value="2"/>
</dbReference>
<evidence type="ECO:0000256" key="13">
    <source>
        <dbReference type="ARBA" id="ARBA00049037"/>
    </source>
</evidence>
<dbReference type="InterPro" id="IPR043926">
    <property type="entry name" value="ABCG_dom"/>
</dbReference>
<feature type="transmembrane region" description="Helical" evidence="16">
    <location>
        <begin position="1104"/>
        <end position="1125"/>
    </location>
</feature>
<feature type="domain" description="ABC transporter" evidence="18">
    <location>
        <begin position="1321"/>
        <end position="1564"/>
    </location>
</feature>
<evidence type="ECO:0000256" key="3">
    <source>
        <dbReference type="ARBA" id="ARBA00022448"/>
    </source>
</evidence>
<reference evidence="20" key="1">
    <citation type="journal article" date="2009" name="Genome Res.">
        <title>Comparative genomic analyses of the human fungal pathogens Coccidioides and their relatives.</title>
        <authorList>
            <person name="Sharpton T.J."/>
            <person name="Stajich J.E."/>
            <person name="Rounsley S.D."/>
            <person name="Gardner M.J."/>
            <person name="Wortman J.R."/>
            <person name="Jordar V.S."/>
            <person name="Maiti R."/>
            <person name="Kodira C.D."/>
            <person name="Neafsey D.E."/>
            <person name="Zeng Q."/>
            <person name="Hung C.-Y."/>
            <person name="McMahan C."/>
            <person name="Muszewska A."/>
            <person name="Grynberg M."/>
            <person name="Mandel M.A."/>
            <person name="Kellner E.M."/>
            <person name="Barker B.M."/>
            <person name="Galgiani J.N."/>
            <person name="Orbach M.J."/>
            <person name="Kirkland T.N."/>
            <person name="Cole G.T."/>
            <person name="Henn M.R."/>
            <person name="Birren B.W."/>
            <person name="Taylor J.W."/>
        </authorList>
    </citation>
    <scope>NUCLEOTIDE SEQUENCE [LARGE SCALE GENOMIC DNA]</scope>
    <source>
        <strain evidence="20">UAMH 1704</strain>
    </source>
</reference>
<dbReference type="InterPro" id="IPR027417">
    <property type="entry name" value="P-loop_NTPase"/>
</dbReference>
<comment type="subcellular location">
    <subcellularLocation>
        <location evidence="1">Cell membrane</location>
        <topology evidence="1">Multi-pass membrane protein</topology>
    </subcellularLocation>
</comment>
<feature type="compositionally biased region" description="Basic and acidic residues" evidence="15">
    <location>
        <begin position="1276"/>
        <end position="1293"/>
    </location>
</feature>
<evidence type="ECO:0000256" key="12">
    <source>
        <dbReference type="ARBA" id="ARBA00047981"/>
    </source>
</evidence>
<keyword evidence="4" id="KW-1003">Cell membrane</keyword>
<dbReference type="eggNOG" id="KOG2533">
    <property type="taxonomic scope" value="Eukaryota"/>
</dbReference>
<feature type="transmembrane region" description="Helical" evidence="16">
    <location>
        <begin position="40"/>
        <end position="57"/>
    </location>
</feature>
<evidence type="ECO:0000259" key="17">
    <source>
        <dbReference type="PROSITE" id="PS50850"/>
    </source>
</evidence>
<evidence type="ECO:0000256" key="9">
    <source>
        <dbReference type="ARBA" id="ARBA00023136"/>
    </source>
</evidence>
<dbReference type="CDD" id="cd03232">
    <property type="entry name" value="ABCG_PDR_domain2"/>
    <property type="match status" value="1"/>
</dbReference>
<feature type="transmembrane region" description="Helical" evidence="16">
    <location>
        <begin position="339"/>
        <end position="358"/>
    </location>
</feature>
<evidence type="ECO:0000256" key="8">
    <source>
        <dbReference type="ARBA" id="ARBA00022989"/>
    </source>
</evidence>
<dbReference type="FunFam" id="3.40.50.300:FF:000054">
    <property type="entry name" value="ABC multidrug transporter atrF"/>
    <property type="match status" value="1"/>
</dbReference>
<keyword evidence="7" id="KW-0067">ATP-binding</keyword>
<dbReference type="InterPro" id="IPR013525">
    <property type="entry name" value="ABC2_TM"/>
</dbReference>
<keyword evidence="20" id="KW-1185">Reference proteome</keyword>
<feature type="domain" description="Major facilitator superfamily (MFS) profile" evidence="17">
    <location>
        <begin position="44"/>
        <end position="456"/>
    </location>
</feature>
<dbReference type="PANTHER" id="PTHR19241">
    <property type="entry name" value="ATP-BINDING CASSETTE TRANSPORTER"/>
    <property type="match status" value="1"/>
</dbReference>
<dbReference type="GO" id="GO:0005524">
    <property type="term" value="F:ATP binding"/>
    <property type="evidence" value="ECO:0007669"/>
    <property type="project" value="UniProtKB-KW"/>
</dbReference>
<protein>
    <recommendedName>
        <fullName evidence="21">ABC transporter</fullName>
    </recommendedName>
</protein>
<dbReference type="HOGENOM" id="CLU_236759_0_0_1"/>
<dbReference type="PROSITE" id="PS00211">
    <property type="entry name" value="ABC_TRANSPORTER_1"/>
    <property type="match status" value="1"/>
</dbReference>
<dbReference type="OMA" id="WHYYWIS"/>
<evidence type="ECO:0000259" key="18">
    <source>
        <dbReference type="PROSITE" id="PS50893"/>
    </source>
</evidence>
<dbReference type="InterPro" id="IPR029481">
    <property type="entry name" value="ABC_trans_N"/>
</dbReference>
<feature type="transmembrane region" description="Helical" evidence="16">
    <location>
        <begin position="134"/>
        <end position="159"/>
    </location>
</feature>
<keyword evidence="14" id="KW-0175">Coiled coil</keyword>
<dbReference type="InterPro" id="IPR003593">
    <property type="entry name" value="AAA+_ATPase"/>
</dbReference>
<feature type="transmembrane region" description="Helical" evidence="16">
    <location>
        <begin position="997"/>
        <end position="1016"/>
    </location>
</feature>
<feature type="transmembrane region" description="Helical" evidence="16">
    <location>
        <begin position="272"/>
        <end position="292"/>
    </location>
</feature>
<feature type="domain" description="ABC transporter" evidence="18">
    <location>
        <begin position="695"/>
        <end position="964"/>
    </location>
</feature>
<feature type="transmembrane region" description="Helical" evidence="16">
    <location>
        <begin position="1720"/>
        <end position="1743"/>
    </location>
</feature>
<gene>
    <name evidence="19" type="ORF">UREG_04691</name>
</gene>
<feature type="coiled-coil region" evidence="14">
    <location>
        <begin position="938"/>
        <end position="965"/>
    </location>
</feature>
<comment type="similarity">
    <text evidence="2">Belongs to the ABC transporter superfamily. ABCG family. PDR (TC 3.A.1.205) subfamily.</text>
</comment>
<dbReference type="FunFam" id="1.20.1250.20:FF:000068">
    <property type="entry name" value="MFS general substrate transporter"/>
    <property type="match status" value="1"/>
</dbReference>
<keyword evidence="8 16" id="KW-1133">Transmembrane helix</keyword>
<evidence type="ECO:0000313" key="19">
    <source>
        <dbReference type="EMBL" id="EEP79845.1"/>
    </source>
</evidence>
<dbReference type="GO" id="GO:0016887">
    <property type="term" value="F:ATP hydrolysis activity"/>
    <property type="evidence" value="ECO:0007669"/>
    <property type="project" value="InterPro"/>
</dbReference>
<feature type="transmembrane region" description="Helical" evidence="16">
    <location>
        <begin position="1226"/>
        <end position="1246"/>
    </location>
</feature>
<dbReference type="EMBL" id="CH476616">
    <property type="protein sequence ID" value="EEP79845.1"/>
    <property type="molecule type" value="Genomic_DNA"/>
</dbReference>
<keyword evidence="5 16" id="KW-0812">Transmembrane</keyword>
<dbReference type="Pfam" id="PF01061">
    <property type="entry name" value="ABC2_membrane"/>
    <property type="match status" value="2"/>
</dbReference>
<dbReference type="Pfam" id="PF19055">
    <property type="entry name" value="ABC2_membrane_7"/>
    <property type="match status" value="1"/>
</dbReference>
<evidence type="ECO:0000256" key="10">
    <source>
        <dbReference type="ARBA" id="ARBA00047646"/>
    </source>
</evidence>
<dbReference type="Gene3D" id="1.20.1250.20">
    <property type="entry name" value="MFS general substrate transporter like domains"/>
    <property type="match status" value="2"/>
</dbReference>
<accession>C4JQD7</accession>
<evidence type="ECO:0000256" key="14">
    <source>
        <dbReference type="SAM" id="Coils"/>
    </source>
</evidence>
<evidence type="ECO:0000256" key="15">
    <source>
        <dbReference type="SAM" id="MobiDB-lite"/>
    </source>
</evidence>
<evidence type="ECO:0000256" key="4">
    <source>
        <dbReference type="ARBA" id="ARBA00022475"/>
    </source>
</evidence>
<dbReference type="SMART" id="SM00382">
    <property type="entry name" value="AAA"/>
    <property type="match status" value="1"/>
</dbReference>
<dbReference type="SUPFAM" id="SSF52540">
    <property type="entry name" value="P-loop containing nucleoside triphosphate hydrolases"/>
    <property type="match status" value="2"/>
</dbReference>
<feature type="transmembrane region" description="Helical" evidence="16">
    <location>
        <begin position="171"/>
        <end position="191"/>
    </location>
</feature>
<feature type="compositionally biased region" description="Polar residues" evidence="15">
    <location>
        <begin position="540"/>
        <end position="566"/>
    </location>
</feature>
<feature type="transmembrane region" description="Helical" evidence="16">
    <location>
        <begin position="77"/>
        <end position="95"/>
    </location>
</feature>
<dbReference type="InterPro" id="IPR011701">
    <property type="entry name" value="MFS"/>
</dbReference>
<evidence type="ECO:0000256" key="6">
    <source>
        <dbReference type="ARBA" id="ARBA00022741"/>
    </source>
</evidence>
<dbReference type="KEGG" id="ure:UREG_04691"/>
<feature type="transmembrane region" description="Helical" evidence="16">
    <location>
        <begin position="203"/>
        <end position="225"/>
    </location>
</feature>
<evidence type="ECO:0000256" key="1">
    <source>
        <dbReference type="ARBA" id="ARBA00004651"/>
    </source>
</evidence>
<organism evidence="19 20">
    <name type="scientific">Uncinocarpus reesii (strain UAMH 1704)</name>
    <dbReference type="NCBI Taxonomy" id="336963"/>
    <lineage>
        <taxon>Eukaryota</taxon>
        <taxon>Fungi</taxon>
        <taxon>Dikarya</taxon>
        <taxon>Ascomycota</taxon>
        <taxon>Pezizomycotina</taxon>
        <taxon>Eurotiomycetes</taxon>
        <taxon>Eurotiomycetidae</taxon>
        <taxon>Onygenales</taxon>
        <taxon>Onygenaceae</taxon>
        <taxon>Uncinocarpus</taxon>
    </lineage>
</organism>
<comment type="catalytic activity">
    <reaction evidence="11">
        <text>voriconazole(in) + ATP + H2O = voriconazole(out) + ADP + phosphate + H(+)</text>
        <dbReference type="Rhea" id="RHEA:61912"/>
        <dbReference type="ChEBI" id="CHEBI:10023"/>
        <dbReference type="ChEBI" id="CHEBI:15377"/>
        <dbReference type="ChEBI" id="CHEBI:15378"/>
        <dbReference type="ChEBI" id="CHEBI:30616"/>
        <dbReference type="ChEBI" id="CHEBI:43474"/>
        <dbReference type="ChEBI" id="CHEBI:456216"/>
    </reaction>
    <physiologicalReaction direction="left-to-right" evidence="11">
        <dbReference type="Rhea" id="RHEA:61913"/>
    </physiologicalReaction>
</comment>
<dbReference type="InterPro" id="IPR003439">
    <property type="entry name" value="ABC_transporter-like_ATP-bd"/>
</dbReference>
<dbReference type="OrthoDB" id="245989at2759"/>
<evidence type="ECO:0000256" key="5">
    <source>
        <dbReference type="ARBA" id="ARBA00022692"/>
    </source>
</evidence>
<feature type="transmembrane region" description="Helical" evidence="16">
    <location>
        <begin position="1657"/>
        <end position="1683"/>
    </location>
</feature>
<evidence type="ECO:0000256" key="2">
    <source>
        <dbReference type="ARBA" id="ARBA00006012"/>
    </source>
</evidence>
<evidence type="ECO:0000256" key="7">
    <source>
        <dbReference type="ARBA" id="ARBA00022840"/>
    </source>
</evidence>
<name>C4JQD7_UNCRE</name>
<feature type="transmembrane region" description="Helical" evidence="16">
    <location>
        <begin position="431"/>
        <end position="452"/>
    </location>
</feature>
<evidence type="ECO:0000256" key="11">
    <source>
        <dbReference type="ARBA" id="ARBA00047823"/>
    </source>
</evidence>
<evidence type="ECO:0000256" key="16">
    <source>
        <dbReference type="SAM" id="Phobius"/>
    </source>
</evidence>
<dbReference type="InterPro" id="IPR020846">
    <property type="entry name" value="MFS_dom"/>
</dbReference>
<feature type="transmembrane region" description="Helical" evidence="16">
    <location>
        <begin position="399"/>
        <end position="419"/>
    </location>
</feature>
<feature type="transmembrane region" description="Helical" evidence="16">
    <location>
        <begin position="107"/>
        <end position="128"/>
    </location>
</feature>
<dbReference type="eggNOG" id="KOG0065">
    <property type="taxonomic scope" value="Eukaryota"/>
</dbReference>
<dbReference type="PROSITE" id="PS50893">
    <property type="entry name" value="ABC_TRANSPORTER_2"/>
    <property type="match status" value="2"/>
</dbReference>
<dbReference type="InParanoid" id="C4JQD7"/>
<feature type="transmembrane region" description="Helical" evidence="16">
    <location>
        <begin position="1137"/>
        <end position="1157"/>
    </location>
</feature>
<keyword evidence="6" id="KW-0547">Nucleotide-binding</keyword>
<dbReference type="InterPro" id="IPR010929">
    <property type="entry name" value="PDR_CDR_ABC"/>
</dbReference>
<dbReference type="SUPFAM" id="SSF103473">
    <property type="entry name" value="MFS general substrate transporter"/>
    <property type="match status" value="1"/>
</dbReference>
<dbReference type="FunFam" id="1.20.1250.20:FF:000034">
    <property type="entry name" value="MFS general substrate transporter"/>
    <property type="match status" value="1"/>
</dbReference>
<feature type="region of interest" description="Disordered" evidence="15">
    <location>
        <begin position="517"/>
        <end position="606"/>
    </location>
</feature>
<feature type="transmembrane region" description="Helical" evidence="16">
    <location>
        <begin position="1031"/>
        <end position="1051"/>
    </location>
</feature>